<evidence type="ECO:0000313" key="1">
    <source>
        <dbReference type="EMBL" id="KAL1510930.1"/>
    </source>
</evidence>
<dbReference type="EMBL" id="JBGBPQ010000014">
    <property type="protein sequence ID" value="KAL1510930.1"/>
    <property type="molecule type" value="Genomic_DNA"/>
</dbReference>
<organism evidence="1 2">
    <name type="scientific">Prymnesium parvum</name>
    <name type="common">Toxic golden alga</name>
    <dbReference type="NCBI Taxonomy" id="97485"/>
    <lineage>
        <taxon>Eukaryota</taxon>
        <taxon>Haptista</taxon>
        <taxon>Haptophyta</taxon>
        <taxon>Prymnesiophyceae</taxon>
        <taxon>Prymnesiales</taxon>
        <taxon>Prymnesiaceae</taxon>
        <taxon>Prymnesium</taxon>
    </lineage>
</organism>
<comment type="caution">
    <text evidence="1">The sequence shown here is derived from an EMBL/GenBank/DDBJ whole genome shotgun (WGS) entry which is preliminary data.</text>
</comment>
<protein>
    <recommendedName>
        <fullName evidence="3">Protein HGH1 homolog</fullName>
    </recommendedName>
</protein>
<evidence type="ECO:0000313" key="2">
    <source>
        <dbReference type="Proteomes" id="UP001515480"/>
    </source>
</evidence>
<accession>A0AB34J241</accession>
<dbReference type="Proteomes" id="UP001515480">
    <property type="component" value="Unassembled WGS sequence"/>
</dbReference>
<proteinExistence type="predicted"/>
<dbReference type="AlphaFoldDB" id="A0AB34J241"/>
<evidence type="ECO:0008006" key="3">
    <source>
        <dbReference type="Google" id="ProtNLM"/>
    </source>
</evidence>
<dbReference type="SUPFAM" id="SSF48371">
    <property type="entry name" value="ARM repeat"/>
    <property type="match status" value="1"/>
</dbReference>
<sequence length="250" mass="26479">MSGAASATPHAPDGLTHAALLSKLCSPSSSSSDRLIAAHRLNEAFASCASLRDAEQLARQLCTDALCHALVRLAADADELSELSLHLMINLTAHAHAHARLAAAGVLPVLVACVRLAEPHVQLPGLALLSLLAEEPPLIPALLRAGVCKLIANLCTRLDARDVHWLLEIAEAVLEAPQTLRPEHSQQLLQALQPMAQEGARERLGDRDARRLSRVLGLLAVTTTAVPKHLVQSAKSSHSMPVPAAPLAWS</sequence>
<keyword evidence="2" id="KW-1185">Reference proteome</keyword>
<name>A0AB34J241_PRYPA</name>
<reference evidence="1 2" key="1">
    <citation type="journal article" date="2024" name="Science">
        <title>Giant polyketide synthase enzymes in the biosynthesis of giant marine polyether toxins.</title>
        <authorList>
            <person name="Fallon T.R."/>
            <person name="Shende V.V."/>
            <person name="Wierzbicki I.H."/>
            <person name="Pendleton A.L."/>
            <person name="Watervoot N.F."/>
            <person name="Auber R.P."/>
            <person name="Gonzalez D.J."/>
            <person name="Wisecaver J.H."/>
            <person name="Moore B.S."/>
        </authorList>
    </citation>
    <scope>NUCLEOTIDE SEQUENCE [LARGE SCALE GENOMIC DNA]</scope>
    <source>
        <strain evidence="1 2">12B1</strain>
    </source>
</reference>
<dbReference type="InterPro" id="IPR016024">
    <property type="entry name" value="ARM-type_fold"/>
</dbReference>
<gene>
    <name evidence="1" type="ORF">AB1Y20_005758</name>
</gene>